<feature type="transmembrane region" description="Helical" evidence="5">
    <location>
        <begin position="210"/>
        <end position="231"/>
    </location>
</feature>
<feature type="transmembrane region" description="Helical" evidence="5">
    <location>
        <begin position="106"/>
        <end position="127"/>
    </location>
</feature>
<dbReference type="HOGENOM" id="CLU_045498_6_0_7"/>
<dbReference type="PANTHER" id="PTHR43483">
    <property type="entry name" value="MEMBRANE TRANSPORTER PROTEIN HI_0806-RELATED"/>
    <property type="match status" value="1"/>
</dbReference>
<accession>B9M3B1</accession>
<evidence type="ECO:0000256" key="5">
    <source>
        <dbReference type="RuleBase" id="RU363041"/>
    </source>
</evidence>
<keyword evidence="7" id="KW-1185">Reference proteome</keyword>
<comment type="subcellular location">
    <subcellularLocation>
        <location evidence="5">Cell membrane</location>
        <topology evidence="5">Multi-pass membrane protein</topology>
    </subcellularLocation>
    <subcellularLocation>
        <location evidence="1">Membrane</location>
        <topology evidence="1">Multi-pass membrane protein</topology>
    </subcellularLocation>
</comment>
<feature type="transmembrane region" description="Helical" evidence="5">
    <location>
        <begin position="7"/>
        <end position="36"/>
    </location>
</feature>
<feature type="transmembrane region" description="Helical" evidence="5">
    <location>
        <begin position="80"/>
        <end position="100"/>
    </location>
</feature>
<keyword evidence="5" id="KW-1003">Cell membrane</keyword>
<dbReference type="eggNOG" id="COG0730">
    <property type="taxonomic scope" value="Bacteria"/>
</dbReference>
<evidence type="ECO:0000313" key="7">
    <source>
        <dbReference type="Proteomes" id="UP000007721"/>
    </source>
</evidence>
<dbReference type="PANTHER" id="PTHR43483:SF3">
    <property type="entry name" value="MEMBRANE TRANSPORTER PROTEIN HI_0806-RELATED"/>
    <property type="match status" value="1"/>
</dbReference>
<proteinExistence type="inferred from homology"/>
<feature type="transmembrane region" description="Helical" evidence="5">
    <location>
        <begin position="243"/>
        <end position="261"/>
    </location>
</feature>
<feature type="transmembrane region" description="Helical" evidence="5">
    <location>
        <begin position="48"/>
        <end position="68"/>
    </location>
</feature>
<keyword evidence="3 5" id="KW-1133">Transmembrane helix</keyword>
<evidence type="ECO:0000256" key="4">
    <source>
        <dbReference type="ARBA" id="ARBA00023136"/>
    </source>
</evidence>
<dbReference type="STRING" id="316067.Geob_1161"/>
<feature type="transmembrane region" description="Helical" evidence="5">
    <location>
        <begin position="177"/>
        <end position="198"/>
    </location>
</feature>
<name>B9M3B1_GEODF</name>
<evidence type="ECO:0000256" key="2">
    <source>
        <dbReference type="ARBA" id="ARBA00022692"/>
    </source>
</evidence>
<protein>
    <recommendedName>
        <fullName evidence="5">Probable membrane transporter protein</fullName>
    </recommendedName>
</protein>
<gene>
    <name evidence="6" type="ordered locus">Geob_1161</name>
</gene>
<comment type="similarity">
    <text evidence="5">Belongs to the 4-toluene sulfonate uptake permease (TSUP) (TC 2.A.102) family.</text>
</comment>
<keyword evidence="4 5" id="KW-0472">Membrane</keyword>
<dbReference type="InterPro" id="IPR002781">
    <property type="entry name" value="TM_pro_TauE-like"/>
</dbReference>
<dbReference type="AlphaFoldDB" id="B9M3B1"/>
<keyword evidence="2 5" id="KW-0812">Transmembrane</keyword>
<dbReference type="Proteomes" id="UP000007721">
    <property type="component" value="Chromosome"/>
</dbReference>
<evidence type="ECO:0000256" key="1">
    <source>
        <dbReference type="ARBA" id="ARBA00004141"/>
    </source>
</evidence>
<evidence type="ECO:0000313" key="6">
    <source>
        <dbReference type="EMBL" id="ACM19521.1"/>
    </source>
</evidence>
<dbReference type="GO" id="GO:0005886">
    <property type="term" value="C:plasma membrane"/>
    <property type="evidence" value="ECO:0007669"/>
    <property type="project" value="UniProtKB-SubCell"/>
</dbReference>
<sequence>MVTVWLLYLVLGAFAGVMAGLLGVGGGLVIVPVLSFIFAHQQLPPEHILHLALGTSLASIIFTSISSLRAHHARGAVNWNVVRQISPGIVFGTFLGSWVASRLSTAFLKGFFVVFLFYVAIQMFFNIKPQPHRQLPGKGTIFGVGGLIGGVSSFVGIGGGSMSVPFLLWCNVAMHNAIGTSAAIGFPIALAGAAGYVANGLAASLPPHTLGFVHLPALMGVAAASIATAPLGAKLAHLLPVAGLKKIFALLLVVIGTKMVLDLL</sequence>
<dbReference type="Pfam" id="PF01925">
    <property type="entry name" value="TauE"/>
    <property type="match status" value="1"/>
</dbReference>
<dbReference type="EMBL" id="CP001390">
    <property type="protein sequence ID" value="ACM19521.1"/>
    <property type="molecule type" value="Genomic_DNA"/>
</dbReference>
<dbReference type="KEGG" id="geo:Geob_1161"/>
<organism evidence="6 7">
    <name type="scientific">Geotalea daltonii (strain DSM 22248 / JCM 15807 / FRC-32)</name>
    <name type="common">Geobacter daltonii</name>
    <dbReference type="NCBI Taxonomy" id="316067"/>
    <lineage>
        <taxon>Bacteria</taxon>
        <taxon>Pseudomonadati</taxon>
        <taxon>Thermodesulfobacteriota</taxon>
        <taxon>Desulfuromonadia</taxon>
        <taxon>Geobacterales</taxon>
        <taxon>Geobacteraceae</taxon>
        <taxon>Geotalea</taxon>
    </lineage>
</organism>
<dbReference type="RefSeq" id="WP_012646250.1">
    <property type="nucleotide sequence ID" value="NC_011979.1"/>
</dbReference>
<dbReference type="OrthoDB" id="457670at2"/>
<feature type="transmembrane region" description="Helical" evidence="5">
    <location>
        <begin position="139"/>
        <end position="157"/>
    </location>
</feature>
<evidence type="ECO:0000256" key="3">
    <source>
        <dbReference type="ARBA" id="ARBA00022989"/>
    </source>
</evidence>
<reference evidence="6 7" key="1">
    <citation type="submission" date="2009-01" db="EMBL/GenBank/DDBJ databases">
        <title>Complete sequence of Geobacter sp. FRC-32.</title>
        <authorList>
            <consortium name="US DOE Joint Genome Institute"/>
            <person name="Lucas S."/>
            <person name="Copeland A."/>
            <person name="Lapidus A."/>
            <person name="Glavina del Rio T."/>
            <person name="Dalin E."/>
            <person name="Tice H."/>
            <person name="Bruce D."/>
            <person name="Goodwin L."/>
            <person name="Pitluck S."/>
            <person name="Saunders E."/>
            <person name="Brettin T."/>
            <person name="Detter J.C."/>
            <person name="Han C."/>
            <person name="Larimer F."/>
            <person name="Land M."/>
            <person name="Hauser L."/>
            <person name="Kyrpides N."/>
            <person name="Ovchinnikova G."/>
            <person name="Kostka J."/>
            <person name="Richardson P."/>
        </authorList>
    </citation>
    <scope>NUCLEOTIDE SEQUENCE [LARGE SCALE GENOMIC DNA]</scope>
    <source>
        <strain evidence="7">DSM 22248 / JCM 15807 / FRC-32</strain>
    </source>
</reference>